<keyword evidence="1" id="KW-0732">Signal</keyword>
<organism evidence="2 3">
    <name type="scientific">Archangium lansingense</name>
    <dbReference type="NCBI Taxonomy" id="2995310"/>
    <lineage>
        <taxon>Bacteria</taxon>
        <taxon>Pseudomonadati</taxon>
        <taxon>Myxococcota</taxon>
        <taxon>Myxococcia</taxon>
        <taxon>Myxococcales</taxon>
        <taxon>Cystobacterineae</taxon>
        <taxon>Archangiaceae</taxon>
        <taxon>Archangium</taxon>
    </lineage>
</organism>
<gene>
    <name evidence="2" type="ORF">OV287_08085</name>
</gene>
<proteinExistence type="predicted"/>
<name>A0ABT3ZYF5_9BACT</name>
<dbReference type="EMBL" id="JAPNKA010000001">
    <property type="protein sequence ID" value="MCY1074444.1"/>
    <property type="molecule type" value="Genomic_DNA"/>
</dbReference>
<keyword evidence="3" id="KW-1185">Reference proteome</keyword>
<sequence length="690" mass="76428">MQSPRCAFPEVPVRFARRFLAPLATAVLLASLPALAEEPVCAPVSKVPLERHLRQLTLDLLGRPPTYEEYQAARAKGQVSVEDVRALMDKEEFYARIRGYHRALLWSNVSASVFNNGNSRLSGAGSATDAFSLRGNSSRPLRGANGQGCDSYMAQDVCNARQDPHADPALPATTAACSAERYDERGVPKPVSWDYDTNFYNCTRVDQNLADGTPVKTCQEAAAAKRLGDNGERIYFCDMRRINVGSPAVPTLVPHECKPRTATYQPVADAADGNRVTSYEDPTVTSNAPLKRCGLTLGQKRASNGVEIKGSYEPQRGCVHREGYVTRPAPFWNAGTADVRVCAIEAQTRSANPWTLEPCTTARFNGDRSCGCGEGMRRCEATNGSTHDARVKAISAEPELIAESVVRRDEPYFNILTTRRSFLNGPLSEMYRDPQQAVGVFSATAPATPEVLPNLPFAQADTWKEYVRDSEHSGVLTTASFLYRFPTQRARVNHFYAAFLCKAFTPPDNANLPPAEDACNRENNLAKRCGCNYCHATIEPTGAHWGRYAERAALFLQPEQFPRYDPKCRDCALSGNTSCGGECGQYVMQAYDGDGANSLGLLKTYLYRTADEEKNIESGPALLVQRMLQTGDLERCTVRRVWQEFLGRPMSVEEQRLYLQPLADDFARDGHRFKALIERVLMSDAYRRID</sequence>
<evidence type="ECO:0000313" key="3">
    <source>
        <dbReference type="Proteomes" id="UP001207654"/>
    </source>
</evidence>
<protein>
    <submittedName>
        <fullName evidence="2">DUF1585 domain-containing protein</fullName>
    </submittedName>
</protein>
<dbReference type="Proteomes" id="UP001207654">
    <property type="component" value="Unassembled WGS sequence"/>
</dbReference>
<feature type="signal peptide" evidence="1">
    <location>
        <begin position="1"/>
        <end position="36"/>
    </location>
</feature>
<evidence type="ECO:0000313" key="2">
    <source>
        <dbReference type="EMBL" id="MCY1074444.1"/>
    </source>
</evidence>
<accession>A0ABT3ZYF5</accession>
<evidence type="ECO:0000256" key="1">
    <source>
        <dbReference type="SAM" id="SignalP"/>
    </source>
</evidence>
<comment type="caution">
    <text evidence="2">The sequence shown here is derived from an EMBL/GenBank/DDBJ whole genome shotgun (WGS) entry which is preliminary data.</text>
</comment>
<reference evidence="2 3" key="1">
    <citation type="submission" date="2022-11" db="EMBL/GenBank/DDBJ databases">
        <title>Minimal conservation of predation-associated metabolite biosynthetic gene clusters underscores biosynthetic potential of Myxococcota including descriptions for ten novel species: Archangium lansinium sp. nov., Myxococcus landrumus sp. nov., Nannocystis bai.</title>
        <authorList>
            <person name="Ahearne A."/>
            <person name="Stevens C."/>
            <person name="Phillips K."/>
        </authorList>
    </citation>
    <scope>NUCLEOTIDE SEQUENCE [LARGE SCALE GENOMIC DNA]</scope>
    <source>
        <strain evidence="2 3">MIWBW</strain>
    </source>
</reference>
<feature type="chain" id="PRO_5045092707" evidence="1">
    <location>
        <begin position="37"/>
        <end position="690"/>
    </location>
</feature>